<accession>A0A494X1D0</accession>
<dbReference type="Proteomes" id="UP000280434">
    <property type="component" value="Unassembled WGS sequence"/>
</dbReference>
<organism evidence="1 2">
    <name type="scientific">Trinickia fusca</name>
    <dbReference type="NCBI Taxonomy" id="2419777"/>
    <lineage>
        <taxon>Bacteria</taxon>
        <taxon>Pseudomonadati</taxon>
        <taxon>Pseudomonadota</taxon>
        <taxon>Betaproteobacteria</taxon>
        <taxon>Burkholderiales</taxon>
        <taxon>Burkholderiaceae</taxon>
        <taxon>Trinickia</taxon>
    </lineage>
</organism>
<dbReference type="SUPFAM" id="SSF48452">
    <property type="entry name" value="TPR-like"/>
    <property type="match status" value="1"/>
</dbReference>
<protein>
    <recommendedName>
        <fullName evidence="3">Tetratricopeptide repeat protein</fullName>
    </recommendedName>
</protein>
<proteinExistence type="predicted"/>
<reference evidence="1 2" key="1">
    <citation type="submission" date="2018-10" db="EMBL/GenBank/DDBJ databases">
        <title>Paraburkholderia sp. 7MK8-2, isolated from soil.</title>
        <authorList>
            <person name="Gao Z.-H."/>
            <person name="Qiu L.-H."/>
        </authorList>
    </citation>
    <scope>NUCLEOTIDE SEQUENCE [LARGE SCALE GENOMIC DNA]</scope>
    <source>
        <strain evidence="1 2">7MK8-2</strain>
    </source>
</reference>
<name>A0A494X1D0_9BURK</name>
<dbReference type="Gene3D" id="1.25.40.10">
    <property type="entry name" value="Tetratricopeptide repeat domain"/>
    <property type="match status" value="1"/>
</dbReference>
<dbReference type="RefSeq" id="WP_121280948.1">
    <property type="nucleotide sequence ID" value="NZ_RBZV01000012.1"/>
</dbReference>
<evidence type="ECO:0000313" key="1">
    <source>
        <dbReference type="EMBL" id="RKP44527.1"/>
    </source>
</evidence>
<evidence type="ECO:0000313" key="2">
    <source>
        <dbReference type="Proteomes" id="UP000280434"/>
    </source>
</evidence>
<evidence type="ECO:0008006" key="3">
    <source>
        <dbReference type="Google" id="ProtNLM"/>
    </source>
</evidence>
<dbReference type="AlphaFoldDB" id="A0A494X1D0"/>
<keyword evidence="2" id="KW-1185">Reference proteome</keyword>
<dbReference type="InterPro" id="IPR011990">
    <property type="entry name" value="TPR-like_helical_dom_sf"/>
</dbReference>
<comment type="caution">
    <text evidence="1">The sequence shown here is derived from an EMBL/GenBank/DDBJ whole genome shotgun (WGS) entry which is preliminary data.</text>
</comment>
<sequence length="412" mass="44958">MHREFAAIEGALGEFVTQPDDPTLLVQAADHDVVVLLKMMQSLDRRMQQAIFLVFPFACDSVQAYLRQCLDALAVQIAAENAARTNTGAPPWAPLPLVCMDAGQPPAVRLRATVEHVRTLVPAGAPIVWAWLPATLADAEGFRQMVLPLLAIDGFEPWMEGHRFCIRDDAGADSLGALAQARRAAHVLLLPVDFSGGRVFEHLLSTAGDEACPMRERMDALMQLAAFDLAHKRFDDARLKYRALYAYHSKQGQPVGKAQALHGIGDCALHEGAVAEAKRWYLRAIPVALEAKNLTMVLNALMASGDCCSRLGEHARAAIYFELASRSAGRIMFPHAKIEAMQRLGDALLASNDVAGAARSWIDAKGLAEQFGCDRLRMTMLDRLANLYAKAGLKAEAKAYEREKLARAGEHA</sequence>
<dbReference type="EMBL" id="RBZV01000012">
    <property type="protein sequence ID" value="RKP44527.1"/>
    <property type="molecule type" value="Genomic_DNA"/>
</dbReference>
<gene>
    <name evidence="1" type="ORF">D7S89_21815</name>
</gene>
<dbReference type="OrthoDB" id="8985285at2"/>